<dbReference type="InterPro" id="IPR029058">
    <property type="entry name" value="AB_hydrolase_fold"/>
</dbReference>
<evidence type="ECO:0000313" key="2">
    <source>
        <dbReference type="EMBL" id="MCG3419247.1"/>
    </source>
</evidence>
<keyword evidence="3" id="KW-1185">Reference proteome</keyword>
<feature type="domain" description="Serine aminopeptidase S33" evidence="1">
    <location>
        <begin position="194"/>
        <end position="393"/>
    </location>
</feature>
<dbReference type="AlphaFoldDB" id="A0AAW5B750"/>
<dbReference type="PANTHER" id="PTHR43265">
    <property type="entry name" value="ESTERASE ESTD"/>
    <property type="match status" value="1"/>
</dbReference>
<organism evidence="2 3">
    <name type="scientific">Oceanobacillus jordanicus</name>
    <dbReference type="NCBI Taxonomy" id="2867266"/>
    <lineage>
        <taxon>Bacteria</taxon>
        <taxon>Bacillati</taxon>
        <taxon>Bacillota</taxon>
        <taxon>Bacilli</taxon>
        <taxon>Bacillales</taxon>
        <taxon>Bacillaceae</taxon>
        <taxon>Oceanobacillus</taxon>
    </lineage>
</organism>
<evidence type="ECO:0000313" key="3">
    <source>
        <dbReference type="Proteomes" id="UP001199631"/>
    </source>
</evidence>
<evidence type="ECO:0000259" key="1">
    <source>
        <dbReference type="Pfam" id="PF12146"/>
    </source>
</evidence>
<dbReference type="Proteomes" id="UP001199631">
    <property type="component" value="Unassembled WGS sequence"/>
</dbReference>
<dbReference type="RefSeq" id="WP_238019444.1">
    <property type="nucleotide sequence ID" value="NZ_JAIFZM010000006.1"/>
</dbReference>
<accession>A0AAW5B750</accession>
<dbReference type="InterPro" id="IPR053145">
    <property type="entry name" value="AB_hydrolase_Est10"/>
</dbReference>
<name>A0AAW5B750_9BACI</name>
<dbReference type="PANTHER" id="PTHR43265:SF1">
    <property type="entry name" value="ESTERASE ESTD"/>
    <property type="match status" value="1"/>
</dbReference>
<gene>
    <name evidence="2" type="ORF">K3T81_08795</name>
</gene>
<dbReference type="Pfam" id="PF12146">
    <property type="entry name" value="Hydrolase_4"/>
    <property type="match status" value="1"/>
</dbReference>
<comment type="caution">
    <text evidence="2">The sequence shown here is derived from an EMBL/GenBank/DDBJ whole genome shotgun (WGS) entry which is preliminary data.</text>
</comment>
<dbReference type="SUPFAM" id="SSF53474">
    <property type="entry name" value="alpha/beta-Hydrolases"/>
    <property type="match status" value="1"/>
</dbReference>
<dbReference type="InterPro" id="IPR022742">
    <property type="entry name" value="Hydrolase_4"/>
</dbReference>
<proteinExistence type="predicted"/>
<protein>
    <submittedName>
        <fullName evidence="2">Alpha/beta hydrolase</fullName>
    </submittedName>
</protein>
<keyword evidence="2" id="KW-0378">Hydrolase</keyword>
<sequence length="435" mass="47515">MLAVSYSWVFFAAINSPCSIAPEEGEERDEAMSLKGKWNGEINIPNQPLAIEINLEDEQSGTISIPIQGVTDYPLSTVELTKEQNVIITMKLQGQLLTFEGKVKGEEMTGTFTQNGQQFPFDLVKGEKKEKSEDEEEGEFLSINTDNGILYGELETPTSAGSYPVMLIIPGSGPTDRNGNSPAFPGKNDSLKLLAEELAESGIASVRYDKRGAGKNQQAVIEEASTRYDHFVQDAQGWLDLLANDSSYTKIGIIGHSQGSLTGVLAAQTSSVDALISLAGAGRSMDEVLYDQLEEQISGDLLEESKAIIEELIEGKTSQNVSDELQSVFRPAIQPFLASWMKYTPADELAKLSIPTLIIQGEHDLQVKQQEAAISQEAKPDAEMVTIDKMNHVLKEAPAERRENIQTYGDPALPIAPGLMEEIMGFLKGHQFISE</sequence>
<dbReference type="Gene3D" id="3.40.50.1820">
    <property type="entry name" value="alpha/beta hydrolase"/>
    <property type="match status" value="1"/>
</dbReference>
<dbReference type="GO" id="GO:0052689">
    <property type="term" value="F:carboxylic ester hydrolase activity"/>
    <property type="evidence" value="ECO:0007669"/>
    <property type="project" value="TreeGrafter"/>
</dbReference>
<reference evidence="2 3" key="1">
    <citation type="journal article" date="2022" name="Evol. Bioinform. Online">
        <title>Draft Genome Sequence of Oceanobacillus jordanicus Strain GSFE11, a Halotolerant Plant Growth-Promoting Bacterial Endophyte Isolated From the Jordan Valley.</title>
        <authorList>
            <person name="Alhindi T."/>
            <person name="Albdaiwi R."/>
        </authorList>
    </citation>
    <scope>NUCLEOTIDE SEQUENCE [LARGE SCALE GENOMIC DNA]</scope>
    <source>
        <strain evidence="2 3">GSFE11</strain>
    </source>
</reference>
<dbReference type="EMBL" id="JAIFZM010000006">
    <property type="protein sequence ID" value="MCG3419247.1"/>
    <property type="molecule type" value="Genomic_DNA"/>
</dbReference>